<reference evidence="17" key="1">
    <citation type="submission" date="2008-06" db="EMBL/GenBank/DDBJ databases">
        <title>Optimizing Natural Products by Biosynthetic Engineering: Discovery of Non-quinone Hsp90 Inhibitors.</title>
        <authorList>
            <person name="Zhang M.-Q."/>
            <person name="Gaisser S."/>
            <person name="Nur-E-Alam M."/>
            <person name="Sheehan L.S."/>
            <person name="Vousden W.A."/>
            <person name="Gaitatzis N."/>
            <person name="Peck G."/>
            <person name="Coates N.J."/>
            <person name="Moss S.J."/>
            <person name="Radzom M."/>
            <person name="Foster T.A."/>
            <person name="Sheridan R.M."/>
            <person name="Gregory M.A."/>
            <person name="Roe S.M."/>
            <person name="Prodromou C."/>
            <person name="Pearl L."/>
            <person name="Boyd S.M."/>
            <person name="Wilkinson B."/>
            <person name="Martin C.J."/>
        </authorList>
    </citation>
    <scope>NUCLEOTIDE SEQUENCE</scope>
    <source>
        <strain evidence="17">ATCC 31280</strain>
    </source>
</reference>
<evidence type="ECO:0000256" key="5">
    <source>
        <dbReference type="ARBA" id="ARBA00023268"/>
    </source>
</evidence>
<dbReference type="InterPro" id="IPR020807">
    <property type="entry name" value="PKS_DH"/>
</dbReference>
<dbReference type="Pfam" id="PF08659">
    <property type="entry name" value="KR"/>
    <property type="match status" value="4"/>
</dbReference>
<sequence length="6775" mass="697028">MLRTDLIRPVPELLGANADRFGDRTAYSDGRRSVGHAGLERRTRRLAGHLGQLRLHPGDRAMICLGNRVEMIESYFGVLRADAVAVPVNPRSTDAELTHLLADSGARLVITDAARAERFDRLRAERFGDLTVIATQDGPLPDGVIAFEPLAAEEPELPARDGLGLDDVAWMLYTSGTTGRPKGVLSTQRSCLWSVAACYVPVPDLRAEDRVLWPLPLFHSLSHITCLLAATAVGATTRIVDGTSAQDVLAALEQERSTFLAGVPTLYRYLVDAARERGFTAPDLRVGLVGGAVTTAELLRAFEDTFGVPLIDAYGSTETCGAIAVNWPTGARVAGSCGLPVPGLTVRLVDPETLLDVPAGREGEFWVSGPSVMLGYHNQPEATAEVLRDGWYRTGDLGRRDEAGFCTVTGRIKEMIIRGGENVHPGEVEAVVRAVPGVADVAVVGKPHDVLGEVPVVFVVPGAGGFDPAAVLAACREELSYFKVPEEVYEIERVPRTASGKTTRHVLLDLPARLRAASSGQFQSLLRLDWVPRTALPGEEVPASWVLVDGDPLGLADGLRATGARVRVGEPGADALGDGGSDADEPGASSAGEPGSGGSGEPGSGGSGEPGSGEPGASSAGEPGAGEPGAAEPPQVVLVAAVPGERGEVARDVEALADGLARRLVGWLADERFAGARFVVATSGAVSTSPGEDLRELRAAPLWGVVRSVQAAFPGRVVAADLDASGDGRAAALARVVAGGHDQVAVRGDVPLAPRLARVSVPSDPAPAPALDPDGLVVVTGGDSARGAALARHLVAAHGARRLLLVSPDGLPDQAAADLEAGFAAAGARAESVVCDPADPVALRALLDAQDRPVTAVVHVQGGRALLDSARALVALHELTRQARPALFVVVTSVAGLLGSAGDPARAAADQFAEALVRRRADRGLPGLAVAWGPLPGEPAQAGAGALPMAEALTLVDAALAADQGPLVVLGLDAVGSRRAVGAVPPVLHDLVDGGRAARVAPGAVAEFTRRLAEAGGQRARRVALDLVREHVAAALGLPEDTPVRADQAFRDFGVTSLTAVALRDRINAATGASLPATAVFDHPTPAALADHLVREVTGDRPHVERARDERARGTSRADEPVAIVAMGCRLPGGVASPEDLWRLVDEGVDAIGPFPTDRGWDLATLLDGSDSPGRSSVDRGGFLPGAGDFDAGFFGISPREALAMDPQQRLLLEVVWETVERAGIDPRSLHGEDVGVFSGLMYHDYGTEPGSAPEGLEGFVSTGSAGSVVSGRVAYALGLTGPALTVDTACSSSLVAIHLAAQALRSGECSMALAGGVAVMGQPTSFVEFSRQRGLAADGRCKSFSDDADGTNWAEGVGVLLLERLSDARRDGHPVLAVLRGSAVNQDGASNGLTAPSGPAQQRVIRQALANAGLRPSEVDAVEAHGTGTTLGDPIEAQALLATYGQDREQPLWLGSLKSNLGHAQAAAGVAGVIKMVMALRHGVLPRTLHVGTPSSKVDWSAGAVELLTEARPWRANGRPRRAGVSSFGVSGTNAHVVVEEHREPAAAPVDPVSPGLAVSGGVAPLVLSGRTRSALAAQAAALLGHLADGTDPAALGRALATTRTAFEHRAAVLAPDVDAARAGVRALAEDRPAPNLVTGQADVDGPVVFVFPGQGAQWTGMGRELLETSPVFAARLRECSEALERWTGWSLLDLLADGAELDRVDVLQPASWAVMVALAALWESCGVRPDAVVGHSQGEVAAACAAGWLSLDDAARVVALRSRAIAEHLAGRGGMMSVAAGAERVAGLIADRQGRVSVAAVNGPSATVVAGAADALPELAARCEREGVRARIIPVDYASHTEHVDALDGVLQEVLAGVTAQAGHVPWLSTVDGEWVDGSGLDADYWFRNLRGTVRFADAVAALAGSGHRVFVEVSSHPVLTAATGEVLEAAGVRDALVVGSLRRDDGGPERFLTGLAELHARGVPVGLEAVFAGADGRVELPTYAFQHERYWLARGPVAGDVSGSGLVDAAHPLLGAVVPLPGTGGVLLSGRLSHRRQPWLAEHAVAGTVLLPGAAIVELAVRAGDETGCGVLRELVIGQPLVVPPDAEVDLQVLVGGPDDGGVRDLRLYSRTGAAAEWVEHAAGALAPGGAVGGARPAGARTAGARLDGARLDGQWPPAGAEPVALEGFYENLAELGYEYGPLFRGLAAAWTRDGEVFAEAVLPEEALSGQALSGQAGSGQAGSGNGSGNGFGIHPALLDGALHAGNLCVPPAPGRTLLPFAWNEVRLHATGATAVRVRVRATGEDSLELELFDADGAPVASVGGLTLRPAVTGARPAESLHEVEWTEVAAGGSWPEVADTRDWEAAADLPTRSRELAARALELVQDRLAGVDGAPLLVITTGAVAVADDAEVTDPAAAAVWGLLRSAQSEHPGRFALVDVDGGAAAEVAALVPGDEPQTALRGGLVRAPRLRRLPPGLVPPAGAHWHLDAVTTGTLDGLALVASEPVPLRAGEVRIEVRAAGQNFRDVLVALDGVAGQEGIGGEGSGIVTEVGPEVTGFAAGDRVMGLFPRSFGPLAVADARTVVRVPRGWSFTDAAAVPVAFLTALHGLQDVAGLRAGETVLVHAAAGGVGQAAVQLAHHFGARVLATAHPAKHSVLTALGVPAERLASSRDLGYARRFGDVDVVLNSLVGEHVDASLRLLRAGGRFVEIGKNDVRDADSVGDVRYRVFDLGADAGPDRIGELLEQLVGLFESGALRPLPVRTWDVTRAASAFREMSRGGHTGKIVLTIPRRLDPEGTVLITGGAGTLGATAARHLVTAHGARNLLLVGRRGPDAPGASELAEELRGLGADVRVAACDVADRAALDALLASVPAGRPLTAVVHAAGALDDGTVTALTPERFDAVFRPKVDAIAHLDEATRDADLAAFVVYSSAAGVLGNAGQGNYAAANAVLDAVARTRHARALPATSLAWGLWSDTSALTATMDGRAVDRTRRAGVLGMGNDEALAALDAGLASGLPALVAARIDPAALRDPASGSPLLRGLVRATRRTAATRDRDAVGGLAGRLAGLSAAEQDELLLGLVRSEAAAVLGHASAERVEPQVAFRDMGFDSLTAVELRNRLAAATGLRLPATATFDHPTPVRFAALLRGELLGAVVAPGAVTAAAAPVTAAAPADEPIAIVSMACRLPGGVVDPAGLWELLTGERDGIVDFPDDRGWDLESLYHPDADSPGTSYVLRGGFLDDAGGFDAGFFGISPREALAMDPQQRVFLETCWEAFERAGIDPVSVRGSDTGVFAGIIDQDYGVRAGTAPEELEGYLLTGTATSVASGRVAYLFGLEGPAVTVDTACSSSLVATHWAVQALRRGECSMALAGGATVMGRPSAFVEFSRQRGLARDGNCKAFGADADGTAFSEGAGVLLLERLSDARRRGHPVLAVIRGSALNQDGASNGLTAPSGPAQQRVIRAALADAGLRPSDVDAVEAHGTGTALGDPIEAGALLATYGADREGAEPVWLGSLKSNTGHTLAAAGVSSVIKMVLALNHGLLPRSLHVREPSAAVDWESGGVRLLTSARPWPESGRPRRAGVSSFGISGTNAHLVLEAAPAEEGAGARSGAAAPGPDTRSAPTPDAPAGPVQTSGVIPWPLSARSADALPAQAAKLAAHVRAHDDLSPLDVGWSLATTRTAHPHRAVLVGGTREALLSAADALAGGEASQAVLTGSAVGSGSAKTVFVFPGQGAQWAGMGRELLGSSPVFAARLRECADALAPHTDWDLLDVVRGAEGAPGFERVDVLQPTSWAVMVALAALWRSCGVEPSAVVGHSQGEVAAAVVGGYLALGDAARLIARRSRAIAQELTGRGGMLSVLTSPERVAELLEPWAGKLWIAAVNSPASVSVSGDAEALGEFVRVLAKARINRWRLPGVDFAGHSGHVDGIEARLREELADVTAAAGEVPWLSTVDGRWVERTRLDADYWYRNLRDVVRFDEAVRALVDAGHRAFVEVSTHPVLTTAIGEVADERQDVRVAVAGTLRRDDGGADRVVGALGEVAASGVAVDWAAVFGGTGAAVVELPTYAFRHERFWLTPSGGDVRAVGLRQAGHPLLGAVVSVPDTGGVLLTGRLSLSAQPWLADHALSGVPLLPGTALVELAVRAGDETGTPVVAELVLGRPLVLPRTGSAQVQVLVGEEARDGRRPVAVYSRAGDDRPWTEHASGSLAPDEDAAPGAEGDEWPPAGAEPVDLGGFYDGLAERGYDYGPAFRGLVRGWVRGDEAFAEVGLPDDQHGAAARFGLHPALLDAALHAASLCAGHGRGTALPFTWTGVRLHAAGATALRVRLEADGPERLSLRASDPAGTPVVTVGSLLLRAADADRLRATAAATAAAAADDGLHALEWTPHPLPEETTGSPAVLDTRAWELPEGVGRAEAITTRVLAELQAELDGTATLVVVTRGAVAVHDDAEVTDPAAAAVWGLVRAAQAEEPGRVAVVDVDDASEAALDAAAHAAGAEPQLALRGGAAFAPRLVEASGALAVPDGPWRLDSTGRGTLENLALVPNPAAGAPLAPGQVRIVVRAGGLNFRDVLIALDAYESEIGTEGAGVVVEVAPDVTRVAVGDRVMGMIPGSFGPLAVADARTVVRMPRGWSFTDAAGVPVAFLTALYGLRDLGGLAEGETVLVHAAAGGVGMAAVQLARHFGARVLGTAHPAKHAALDLPADHLASSRDLAYAQRFGDVDVVLNSLVGEHVDASLRLLRAGGRFVEMGRADLRDADEVAREHPGRAYLPFDLGGDAGPDRIAELLVELVALFESGALRPLPTRRTDLVRAPEAFRAMSQGRHVGKLVLTPPRALDRDGTVLITGGTGTLGAALARHLVDAHGVRNLLLVSRSGPNAPGAADLVAELAERGARVRVAACDVAEKDALTALLASIPTGRPLTGVVHAAGALDDGVLTALDADRVAAVLRPKADAALLLHEATEDADLALFALCSSVAGVLGNAGQANYAAANTYLDALAQHRSAAGLAALSLAWGRWAQTSALTADLPAPGGRRDLVRPMDTASALRLLDAALRTGRSTVVAAELDVTAATAANPVLRGLVRPARRALATSARDERGVAAALAGLGEADRRRFVLDLVRSHAAVVLGLAGKEAVDAERAFTETGFDSLTAVELRNRLAAATGLRLPSTLVFDHATPTALAAHLRAELTGDDLPQARAVAATAGARDDDPVVIVSASCRLPGGADSPEALWELLERGRDAITPFPRDRGWDLEALYDADPDRPGKSYVRDGGFLADAAGFDAEFFGISPREALATDPQQRLLAETSWELFERAGIAPTSVRGSDVGVFAGVINQEYGVHSGTTPAELEGYVMTGSTTSIASGRVAYLLGLTGPAVTVDTACSSSLVAIHLAAQALRSGECSMAIAGGATVIARPGGFVSFSRQRGAAPDGRCKAFGDGADGMAFAEGVGLVLLERLSDARRNGHPVLAVVRGTALNQDGASNGLTAPNGPAQQRVIRQALANAGLSPDEVDAVDAHGTGTALGDPIEAQALLATYGRDRDPRRPLWLGSVKSNIGHTQAAAGIASVLKMVLAMQRGVLPATLHADTPTTKVDWSSGAVALLSRARPWPETGRPRRAGVSSFGISGTNAHVLLEQAPQDAPATPVAPRGAGLVGAVAWPVSGRTPAALRAQAARLGTHLAGAQAGPADVGWSLAGTRTAFAQRAVVVAGTAEQARDGLAALAEGRSSALVTTGEAGVDGRVVFVFPGQGAQWIGMGAELIDASPVFAERLRECAEALEPFVDFDLIEVLRGRGSLERVDVVQPASWAVMVSLAALWRSLGVEPDAVVGHSQGEIAAAAVSGALSLPDAAAVVALRSKAIAQDLAGLGGMMSVALPADDVDLSGYPGRLWVAAHNGPTSTVVAGDVDALRELHAHYEGAEVRARIIPVDYASHTGHVDTIRERLAEALAHVRPRAGTIPWLSTATGEWTTGEDADADYWFRNLRGAVGFHTAITTLAEQGHRVFVEVSSHPVLTTAIEATLEGTGPTAVTGTLRRDDGGPDRLLTSLATLHVRGVHVDWDAVYAGSGAHRTTLPTYAFQHERYWLTEPDAPQAVADAPFWDAVDSGDVAALAGSLGVEPAALEPVLPGLTSWRARNRDGAAVDDWSYRIGWERVDVPAAPLSGTWLVVVPEALADDTSVAEVAAALAARGATPRIVAAGPDLGPDLGDEPDGVLSLLAWDDRPAGGGTLSRGVVDAVGLVREAVRRGWSAPLWCATLGAVAVADPGEVTAEFGPQLWGTGVVLGLDLPDTWGGLVDLPARPDGVALDLLCAVVAGAGDEDQLAVRPAGVFARRMTRRPVASAPAWRPRGTVLVTGGTGGLGGYVARWAAERGARDVVLLSRGGPDAPGADALVADITAAGARCAVLACDVTDRDALAEVVANLPDGPLSVVHAAGVARPGRPLVETTPEEFAAIGRGKVAGARLLDELLGDRELDAFVLFSSGAAAWGSGGQAGYAAGNAFLDGLAQRRRARGLAATSVAWGAWGGVGTVDEVLGEQWRRAGLLTMDPRLATLALAHAVGSGEAHLLVADVDWARFAPAYALARPRPLLAALPEVADALAVVDAPADAGGIGARLAGLPPAEQERLLTELVQAEAAAVLGLGGITGDRAFREVGFDSLTAVELRNRLGAATGLTLPATLVFDHPRPSALAAHLRSALGPAAAPVDSVAGVLAELDRLEAAIPALPSAEIGRSRLELRLRRLSARVGELVAANGERANGGRANGGRAAADELDDAGAEDVLAFIDREFGDA</sequence>
<dbReference type="InterPro" id="IPR041618">
    <property type="entry name" value="PKS_DE"/>
</dbReference>
<dbReference type="GO" id="GO:0008270">
    <property type="term" value="F:zinc ion binding"/>
    <property type="evidence" value="ECO:0007669"/>
    <property type="project" value="InterPro"/>
</dbReference>
<name>B5A9P9_9PSEU</name>
<dbReference type="Proteomes" id="UP000677152">
    <property type="component" value="Chromosome"/>
</dbReference>
<dbReference type="SMART" id="SM00823">
    <property type="entry name" value="PKS_PP"/>
    <property type="match status" value="4"/>
</dbReference>
<dbReference type="Pfam" id="PF14765">
    <property type="entry name" value="PS-DH"/>
    <property type="match status" value="2"/>
</dbReference>
<dbReference type="GO" id="GO:0047879">
    <property type="term" value="F:erythronolide synthase activity"/>
    <property type="evidence" value="ECO:0007669"/>
    <property type="project" value="UniProtKB-EC"/>
</dbReference>
<dbReference type="Gene3D" id="3.90.180.10">
    <property type="entry name" value="Medium-chain alcohol dehydrogenases, catalytic domain"/>
    <property type="match status" value="2"/>
</dbReference>
<feature type="region of interest" description="C-terminal hotdog fold" evidence="12">
    <location>
        <begin position="2164"/>
        <end position="2320"/>
    </location>
</feature>
<dbReference type="Gene3D" id="1.10.1200.10">
    <property type="entry name" value="ACP-like"/>
    <property type="match status" value="4"/>
</dbReference>
<dbReference type="PANTHER" id="PTHR43775">
    <property type="entry name" value="FATTY ACID SYNTHASE"/>
    <property type="match status" value="1"/>
</dbReference>
<dbReference type="SUPFAM" id="SSF50129">
    <property type="entry name" value="GroES-like"/>
    <property type="match status" value="2"/>
</dbReference>
<dbReference type="Pfam" id="PF00698">
    <property type="entry name" value="Acyl_transf_1"/>
    <property type="match status" value="3"/>
</dbReference>
<evidence type="ECO:0000259" key="14">
    <source>
        <dbReference type="PROSITE" id="PS50075"/>
    </source>
</evidence>
<dbReference type="SUPFAM" id="SSF51735">
    <property type="entry name" value="NAD(P)-binding Rossmann-fold domains"/>
    <property type="match status" value="10"/>
</dbReference>
<dbReference type="Gene3D" id="3.40.366.10">
    <property type="entry name" value="Malonyl-Coenzyme A Acyl Carrier Protein, domain 2"/>
    <property type="match status" value="3"/>
</dbReference>
<evidence type="ECO:0000256" key="10">
    <source>
        <dbReference type="ARBA" id="ARBA00063272"/>
    </source>
</evidence>
<feature type="active site" description="Proton acceptor; for dehydratase activity" evidence="12">
    <location>
        <position position="2046"/>
    </location>
</feature>
<dbReference type="GO" id="GO:0006633">
    <property type="term" value="P:fatty acid biosynthetic process"/>
    <property type="evidence" value="ECO:0007669"/>
    <property type="project" value="InterPro"/>
</dbReference>
<dbReference type="FunFam" id="3.40.366.10:FF:000002">
    <property type="entry name" value="Probable polyketide synthase 2"/>
    <property type="match status" value="3"/>
</dbReference>
<evidence type="ECO:0000256" key="9">
    <source>
        <dbReference type="ARBA" id="ARBA00060622"/>
    </source>
</evidence>
<dbReference type="EMBL" id="EU827593">
    <property type="protein sequence ID" value="ACF35445.1"/>
    <property type="molecule type" value="Genomic_DNA"/>
</dbReference>
<comment type="subunit">
    <text evidence="10">Homodimer. Erythronolide synthase is composed of EryAI, EryAII and EryAIII multimodular (2 modules) polypeptides each coding for a functional synthase subunit which participates in 2 of the six FAS-like elongation steps required for formation of the polyketide. Module 1, 2, 3, 4, 5, and 6 participating in biosynthesis steps 1, 2, 3, 4, 5, and 6, respectively.</text>
</comment>
<dbReference type="SMART" id="SM00825">
    <property type="entry name" value="PKS_KS"/>
    <property type="match status" value="3"/>
</dbReference>
<dbReference type="InterPro" id="IPR045851">
    <property type="entry name" value="AMP-bd_C_sf"/>
</dbReference>
<accession>B5A9P9</accession>
<dbReference type="SMART" id="SM00826">
    <property type="entry name" value="PKS_DH"/>
    <property type="match status" value="2"/>
</dbReference>
<dbReference type="FunFam" id="1.10.1200.10:FF:000007">
    <property type="entry name" value="Probable polyketide synthase pks17"/>
    <property type="match status" value="3"/>
</dbReference>
<dbReference type="PROSITE" id="PS00455">
    <property type="entry name" value="AMP_BINDING"/>
    <property type="match status" value="1"/>
</dbReference>
<dbReference type="FunFam" id="3.40.47.10:FF:000019">
    <property type="entry name" value="Polyketide synthase type I"/>
    <property type="match status" value="3"/>
</dbReference>
<keyword evidence="5" id="KW-0511">Multifunctional enzyme</keyword>
<dbReference type="Pfam" id="PF22953">
    <property type="entry name" value="SpnB_Rossmann"/>
    <property type="match status" value="3"/>
</dbReference>
<comment type="function">
    <text evidence="8">Involved in the biosynthesis of antibiotic erythromycin via the biosynthesis of its aglycone precursor, 6-deoxyerythronolide B (6-dEB).</text>
</comment>
<dbReference type="SMART" id="SM01294">
    <property type="entry name" value="PKS_PP_betabranch"/>
    <property type="match status" value="4"/>
</dbReference>
<dbReference type="InterPro" id="IPR009081">
    <property type="entry name" value="PP-bd_ACP"/>
</dbReference>
<dbReference type="InterPro" id="IPR020806">
    <property type="entry name" value="PKS_PP-bd"/>
</dbReference>
<dbReference type="InterPro" id="IPR025110">
    <property type="entry name" value="AMP-bd_C"/>
</dbReference>
<dbReference type="InterPro" id="IPR006162">
    <property type="entry name" value="Ppantetheine_attach_site"/>
</dbReference>
<dbReference type="InterPro" id="IPR014030">
    <property type="entry name" value="Ketoacyl_synth_N"/>
</dbReference>
<dbReference type="InterPro" id="IPR042099">
    <property type="entry name" value="ANL_N_sf"/>
</dbReference>
<dbReference type="InterPro" id="IPR020843">
    <property type="entry name" value="ER"/>
</dbReference>
<dbReference type="PROSITE" id="PS52019">
    <property type="entry name" value="PKS_MFAS_DH"/>
    <property type="match status" value="2"/>
</dbReference>
<dbReference type="Gene3D" id="6.10.140.1830">
    <property type="match status" value="1"/>
</dbReference>
<dbReference type="SUPFAM" id="SSF47336">
    <property type="entry name" value="ACP-like"/>
    <property type="match status" value="4"/>
</dbReference>
<dbReference type="InterPro" id="IPR016035">
    <property type="entry name" value="Acyl_Trfase/lysoPLipase"/>
</dbReference>
<dbReference type="SUPFAM" id="SSF53901">
    <property type="entry name" value="Thiolase-like"/>
    <property type="match status" value="3"/>
</dbReference>
<dbReference type="InterPro" id="IPR013968">
    <property type="entry name" value="PKS_KR"/>
</dbReference>
<dbReference type="InterPro" id="IPR011032">
    <property type="entry name" value="GroES-like_sf"/>
</dbReference>
<reference evidence="18" key="2">
    <citation type="submission" date="2021-04" db="EMBL/GenBank/DDBJ databases">
        <title>Genomic sequence of Actinosynnema pretiosum subsp. pretiosum ATCC 31280 (C-14919).</title>
        <authorList>
            <person name="Bai L."/>
            <person name="Wang X."/>
            <person name="Xiao Y."/>
        </authorList>
    </citation>
    <scope>NUCLEOTIDE SEQUENCE</scope>
    <source>
        <strain evidence="18">ATCC 31280</strain>
    </source>
</reference>
<feature type="domain" description="Carrier" evidence="14">
    <location>
        <begin position="1022"/>
        <end position="1097"/>
    </location>
</feature>
<dbReference type="InterPro" id="IPR013154">
    <property type="entry name" value="ADH-like_N"/>
</dbReference>
<dbReference type="InterPro" id="IPR032821">
    <property type="entry name" value="PKS_assoc"/>
</dbReference>
<feature type="compositionally biased region" description="Low complexity" evidence="13">
    <location>
        <begin position="3589"/>
        <end position="3604"/>
    </location>
</feature>
<dbReference type="EC" id="2.3.1.94" evidence="11"/>
<feature type="domain" description="PKS/mFAS DH" evidence="16">
    <location>
        <begin position="4081"/>
        <end position="4353"/>
    </location>
</feature>
<evidence type="ECO:0000256" key="4">
    <source>
        <dbReference type="ARBA" id="ARBA00022737"/>
    </source>
</evidence>
<dbReference type="PROSITE" id="PS00012">
    <property type="entry name" value="PHOSPHOPANTETHEINE"/>
    <property type="match status" value="3"/>
</dbReference>
<dbReference type="Gene3D" id="3.40.47.10">
    <property type="match status" value="3"/>
</dbReference>
<dbReference type="InterPro" id="IPR020841">
    <property type="entry name" value="PKS_Beta-ketoAc_synthase_dom"/>
</dbReference>
<dbReference type="InterPro" id="IPR014031">
    <property type="entry name" value="Ketoacyl_synth_C"/>
</dbReference>
<feature type="domain" description="PKS/mFAS DH" evidence="16">
    <location>
        <begin position="2014"/>
        <end position="2320"/>
    </location>
</feature>
<evidence type="ECO:0000313" key="18">
    <source>
        <dbReference type="EMBL" id="QUF05212.1"/>
    </source>
</evidence>
<dbReference type="InterPro" id="IPR002364">
    <property type="entry name" value="Quin_OxRdtase/zeta-crystal_CS"/>
</dbReference>
<dbReference type="Pfam" id="PF13602">
    <property type="entry name" value="ADH_zinc_N_2"/>
    <property type="match status" value="2"/>
</dbReference>
<dbReference type="SUPFAM" id="SSF52151">
    <property type="entry name" value="FabD/lysophospholipase-like"/>
    <property type="match status" value="3"/>
</dbReference>
<feature type="region of interest" description="Disordered" evidence="13">
    <location>
        <begin position="3589"/>
        <end position="3622"/>
    </location>
</feature>
<dbReference type="CDD" id="cd08952">
    <property type="entry name" value="KR_1_SDR_x"/>
    <property type="match status" value="1"/>
</dbReference>
<dbReference type="GO" id="GO:0016491">
    <property type="term" value="F:oxidoreductase activity"/>
    <property type="evidence" value="ECO:0007669"/>
    <property type="project" value="InterPro"/>
</dbReference>
<feature type="domain" description="Ketosynthase family 3 (KS3)" evidence="15">
    <location>
        <begin position="5195"/>
        <end position="5621"/>
    </location>
</feature>
<dbReference type="Pfam" id="PF00550">
    <property type="entry name" value="PP-binding"/>
    <property type="match status" value="4"/>
</dbReference>
<evidence type="ECO:0000256" key="6">
    <source>
        <dbReference type="ARBA" id="ARBA00023315"/>
    </source>
</evidence>
<dbReference type="CDD" id="cd08956">
    <property type="entry name" value="KR_3_FAS_SDR_x"/>
    <property type="match status" value="3"/>
</dbReference>
<dbReference type="InterPro" id="IPR036736">
    <property type="entry name" value="ACP-like_sf"/>
</dbReference>
<organism evidence="17">
    <name type="scientific">Actinosynnema pretiosum subsp. pretiosum</name>
    <dbReference type="NCBI Taxonomy" id="103721"/>
    <lineage>
        <taxon>Bacteria</taxon>
        <taxon>Bacillati</taxon>
        <taxon>Actinomycetota</taxon>
        <taxon>Actinomycetes</taxon>
        <taxon>Pseudonocardiales</taxon>
        <taxon>Pseudonocardiaceae</taxon>
        <taxon>Actinosynnema</taxon>
    </lineage>
</organism>
<keyword evidence="2" id="KW-0597">Phosphoprotein</keyword>
<feature type="region of interest" description="N-terminal hotdog fold" evidence="12">
    <location>
        <begin position="4081"/>
        <end position="4203"/>
    </location>
</feature>
<keyword evidence="4" id="KW-0677">Repeat</keyword>
<dbReference type="InterPro" id="IPR001227">
    <property type="entry name" value="Ac_transferase_dom_sf"/>
</dbReference>
<evidence type="ECO:0000256" key="13">
    <source>
        <dbReference type="SAM" id="MobiDB-lite"/>
    </source>
</evidence>
<dbReference type="InterPro" id="IPR014043">
    <property type="entry name" value="Acyl_transferase_dom"/>
</dbReference>
<dbReference type="Pfam" id="PF21089">
    <property type="entry name" value="PKS_DH_N"/>
    <property type="match status" value="2"/>
</dbReference>
<dbReference type="PROSITE" id="PS00606">
    <property type="entry name" value="KS3_1"/>
    <property type="match status" value="2"/>
</dbReference>
<dbReference type="InterPro" id="IPR036291">
    <property type="entry name" value="NAD(P)-bd_dom_sf"/>
</dbReference>
<dbReference type="PROSITE" id="PS01162">
    <property type="entry name" value="QOR_ZETA_CRYSTAL"/>
    <property type="match status" value="1"/>
</dbReference>
<dbReference type="Pfam" id="PF08240">
    <property type="entry name" value="ADH_N"/>
    <property type="match status" value="2"/>
</dbReference>
<evidence type="ECO:0000256" key="12">
    <source>
        <dbReference type="PROSITE-ProRule" id="PRU01363"/>
    </source>
</evidence>
<feature type="domain" description="Carrier" evidence="14">
    <location>
        <begin position="3061"/>
        <end position="3136"/>
    </location>
</feature>
<keyword evidence="6" id="KW-0012">Acyltransferase</keyword>
<dbReference type="GO" id="GO:0004315">
    <property type="term" value="F:3-oxoacyl-[acyl-carrier-protein] synthase activity"/>
    <property type="evidence" value="ECO:0007669"/>
    <property type="project" value="InterPro"/>
</dbReference>
<comment type="pathway">
    <text evidence="9">Antibiotic biosynthesis; erythromycin biosynthesis.</text>
</comment>
<dbReference type="Pfam" id="PF02801">
    <property type="entry name" value="Ketoacyl-synt_C"/>
    <property type="match status" value="3"/>
</dbReference>
<dbReference type="CDD" id="cd00833">
    <property type="entry name" value="PKS"/>
    <property type="match status" value="3"/>
</dbReference>
<dbReference type="CDD" id="cd05195">
    <property type="entry name" value="enoyl_red"/>
    <property type="match status" value="2"/>
</dbReference>
<dbReference type="InterPro" id="IPR000873">
    <property type="entry name" value="AMP-dep_synth/lig_dom"/>
</dbReference>
<dbReference type="PROSITE" id="PS50075">
    <property type="entry name" value="CARRIER"/>
    <property type="match status" value="4"/>
</dbReference>
<dbReference type="NCBIfam" id="NF045894">
    <property type="entry name" value="PKS_plus_SDR"/>
    <property type="match status" value="1"/>
</dbReference>
<feature type="region of interest" description="Disordered" evidence="13">
    <location>
        <begin position="569"/>
        <end position="632"/>
    </location>
</feature>
<dbReference type="InterPro" id="IPR018201">
    <property type="entry name" value="Ketoacyl_synth_AS"/>
</dbReference>
<dbReference type="InterPro" id="IPR055123">
    <property type="entry name" value="SpnB-like_Rossmann"/>
</dbReference>
<dbReference type="InterPro" id="IPR049900">
    <property type="entry name" value="PKS_mFAS_DH"/>
</dbReference>
<dbReference type="Pfam" id="PF16197">
    <property type="entry name" value="KAsynt_C_assoc"/>
    <property type="match status" value="3"/>
</dbReference>
<feature type="region of interest" description="N-terminal hotdog fold" evidence="12">
    <location>
        <begin position="2014"/>
        <end position="2136"/>
    </location>
</feature>
<dbReference type="SMART" id="SM00827">
    <property type="entry name" value="PKS_AT"/>
    <property type="match status" value="3"/>
</dbReference>
<evidence type="ECO:0000256" key="3">
    <source>
        <dbReference type="ARBA" id="ARBA00022679"/>
    </source>
</evidence>
<dbReference type="Gene3D" id="3.40.50.12780">
    <property type="entry name" value="N-terminal domain of ligase-like"/>
    <property type="match status" value="1"/>
</dbReference>
<dbReference type="GO" id="GO:0031177">
    <property type="term" value="F:phosphopantetheine binding"/>
    <property type="evidence" value="ECO:0007669"/>
    <property type="project" value="InterPro"/>
</dbReference>
<dbReference type="SUPFAM" id="SSF55048">
    <property type="entry name" value="Probable ACP-binding domain of malonyl-CoA ACP transacylase"/>
    <property type="match status" value="3"/>
</dbReference>
<evidence type="ECO:0000256" key="1">
    <source>
        <dbReference type="ARBA" id="ARBA00022450"/>
    </source>
</evidence>
<dbReference type="InterPro" id="IPR016039">
    <property type="entry name" value="Thiolase-like"/>
</dbReference>
<feature type="active site" description="Proton donor; for dehydratase activity" evidence="12">
    <location>
        <position position="4277"/>
    </location>
</feature>
<dbReference type="Gene3D" id="3.40.50.720">
    <property type="entry name" value="NAD(P)-binding Rossmann-like Domain"/>
    <property type="match status" value="6"/>
</dbReference>
<feature type="domain" description="Carrier" evidence="14">
    <location>
        <begin position="5100"/>
        <end position="5175"/>
    </location>
</feature>
<dbReference type="PROSITE" id="PS52004">
    <property type="entry name" value="KS3_2"/>
    <property type="match status" value="3"/>
</dbReference>
<dbReference type="Pfam" id="PF00501">
    <property type="entry name" value="AMP-binding"/>
    <property type="match status" value="1"/>
</dbReference>
<dbReference type="SMART" id="SM00829">
    <property type="entry name" value="PKS_ER"/>
    <property type="match status" value="2"/>
</dbReference>
<dbReference type="Pfam" id="PF00109">
    <property type="entry name" value="ketoacyl-synt"/>
    <property type="match status" value="3"/>
</dbReference>
<keyword evidence="1" id="KW-0596">Phosphopantetheine</keyword>
<dbReference type="Gene3D" id="3.30.70.3290">
    <property type="match status" value="3"/>
</dbReference>
<dbReference type="Gene3D" id="3.30.300.30">
    <property type="match status" value="1"/>
</dbReference>
<dbReference type="PANTHER" id="PTHR43775:SF51">
    <property type="entry name" value="INACTIVE PHENOLPHTHIOCEROL SYNTHESIS POLYKETIDE SYNTHASE TYPE I PKS1-RELATED"/>
    <property type="match status" value="1"/>
</dbReference>
<evidence type="ECO:0000256" key="2">
    <source>
        <dbReference type="ARBA" id="ARBA00022553"/>
    </source>
</evidence>
<dbReference type="InterPro" id="IPR020845">
    <property type="entry name" value="AMP-binding_CS"/>
</dbReference>
<feature type="domain" description="Ketosynthase family 3 (KS3)" evidence="15">
    <location>
        <begin position="1119"/>
        <end position="1542"/>
    </location>
</feature>
<feature type="domain" description="Carrier" evidence="14">
    <location>
        <begin position="6607"/>
        <end position="6682"/>
    </location>
</feature>
<feature type="region of interest" description="C-terminal hotdog fold" evidence="12">
    <location>
        <begin position="4216"/>
        <end position="4353"/>
    </location>
</feature>
<evidence type="ECO:0000259" key="16">
    <source>
        <dbReference type="PROSITE" id="PS52019"/>
    </source>
</evidence>
<dbReference type="InterPro" id="IPR050091">
    <property type="entry name" value="PKS_NRPS_Biosynth_Enz"/>
</dbReference>
<feature type="compositionally biased region" description="Gly residues" evidence="13">
    <location>
        <begin position="594"/>
        <end position="614"/>
    </location>
</feature>
<dbReference type="InterPro" id="IPR057326">
    <property type="entry name" value="KR_dom"/>
</dbReference>
<dbReference type="SUPFAM" id="SSF56801">
    <property type="entry name" value="Acetyl-CoA synthetase-like"/>
    <property type="match status" value="1"/>
</dbReference>
<dbReference type="Pfam" id="PF18369">
    <property type="entry name" value="PKS_DE"/>
    <property type="match status" value="1"/>
</dbReference>
<dbReference type="InterPro" id="IPR042104">
    <property type="entry name" value="PKS_dehydratase_sf"/>
</dbReference>
<feature type="active site" description="Proton donor; for dehydratase activity" evidence="12">
    <location>
        <position position="2243"/>
    </location>
</feature>
<feature type="region of interest" description="Disordered" evidence="13">
    <location>
        <begin position="4175"/>
        <end position="4216"/>
    </location>
</feature>
<feature type="active site" description="Proton acceptor; for dehydratase activity" evidence="12">
    <location>
        <position position="4113"/>
    </location>
</feature>
<dbReference type="InterPro" id="IPR016036">
    <property type="entry name" value="Malonyl_transacylase_ACP-bd"/>
</dbReference>
<feature type="domain" description="Ketosynthase family 3 (KS3)" evidence="15">
    <location>
        <begin position="3160"/>
        <end position="3586"/>
    </location>
</feature>
<evidence type="ECO:0000313" key="17">
    <source>
        <dbReference type="EMBL" id="ACF35445.1"/>
    </source>
</evidence>
<evidence type="ECO:0000256" key="8">
    <source>
        <dbReference type="ARBA" id="ARBA00060158"/>
    </source>
</evidence>
<dbReference type="GO" id="GO:0004312">
    <property type="term" value="F:fatty acid synthase activity"/>
    <property type="evidence" value="ECO:0007669"/>
    <property type="project" value="TreeGrafter"/>
</dbReference>
<evidence type="ECO:0000256" key="11">
    <source>
        <dbReference type="ARBA" id="ARBA00066981"/>
    </source>
</evidence>
<gene>
    <name evidence="17" type="primary">mbcAI</name>
    <name evidence="18" type="ORF">KCV87_03615</name>
</gene>
<dbReference type="SMART" id="SM00822">
    <property type="entry name" value="PKS_KR"/>
    <property type="match status" value="4"/>
</dbReference>
<dbReference type="InterPro" id="IPR049552">
    <property type="entry name" value="PKS_DH_N"/>
</dbReference>
<evidence type="ECO:0000256" key="7">
    <source>
        <dbReference type="ARBA" id="ARBA00052442"/>
    </source>
</evidence>
<protein>
    <recommendedName>
        <fullName evidence="11">6-deoxyerythronolide-B synthase</fullName>
        <ecNumber evidence="11">2.3.1.94</ecNumber>
    </recommendedName>
</protein>
<dbReference type="Pfam" id="PF13193">
    <property type="entry name" value="AMP-binding_C"/>
    <property type="match status" value="1"/>
</dbReference>
<feature type="compositionally biased region" description="Acidic residues" evidence="13">
    <location>
        <begin position="4198"/>
        <end position="4210"/>
    </location>
</feature>
<evidence type="ECO:0000259" key="15">
    <source>
        <dbReference type="PROSITE" id="PS52004"/>
    </source>
</evidence>
<comment type="catalytic activity">
    <reaction evidence="7">
        <text>6 (S)-methylmalonyl-CoA + propanoyl-CoA + 6 NADPH + 12 H(+) = 6-deoxyerythronolide B + 6 CO2 + 6 NADP(+) + 7 CoA + H2O</text>
        <dbReference type="Rhea" id="RHEA:23068"/>
        <dbReference type="ChEBI" id="CHEBI:15377"/>
        <dbReference type="ChEBI" id="CHEBI:15378"/>
        <dbReference type="ChEBI" id="CHEBI:16089"/>
        <dbReference type="ChEBI" id="CHEBI:16526"/>
        <dbReference type="ChEBI" id="CHEBI:57287"/>
        <dbReference type="ChEBI" id="CHEBI:57327"/>
        <dbReference type="ChEBI" id="CHEBI:57392"/>
        <dbReference type="ChEBI" id="CHEBI:57783"/>
        <dbReference type="ChEBI" id="CHEBI:58349"/>
        <dbReference type="EC" id="2.3.1.94"/>
    </reaction>
</comment>
<dbReference type="InterPro" id="IPR049551">
    <property type="entry name" value="PKS_DH_C"/>
</dbReference>
<proteinExistence type="predicted"/>
<dbReference type="Gene3D" id="3.10.129.110">
    <property type="entry name" value="Polyketide synthase dehydratase"/>
    <property type="match status" value="2"/>
</dbReference>
<keyword evidence="3" id="KW-0808">Transferase</keyword>
<dbReference type="EMBL" id="CP073249">
    <property type="protein sequence ID" value="QUF05212.1"/>
    <property type="molecule type" value="Genomic_DNA"/>
</dbReference>